<dbReference type="InterPro" id="IPR006931">
    <property type="entry name" value="Calcipressin"/>
</dbReference>
<dbReference type="Proteomes" id="UP001152964">
    <property type="component" value="Chromosome 11"/>
</dbReference>
<evidence type="ECO:0000256" key="1">
    <source>
        <dbReference type="ARBA" id="ARBA00008209"/>
    </source>
</evidence>
<organism evidence="2 3">
    <name type="scientific">Saccharomyces eubayanus</name>
    <name type="common">Yeast</name>
    <dbReference type="NCBI Taxonomy" id="1080349"/>
    <lineage>
        <taxon>Eukaryota</taxon>
        <taxon>Fungi</taxon>
        <taxon>Dikarya</taxon>
        <taxon>Ascomycota</taxon>
        <taxon>Saccharomycotina</taxon>
        <taxon>Saccharomycetes</taxon>
        <taxon>Saccharomycetales</taxon>
        <taxon>Saccharomycetaceae</taxon>
        <taxon>Saccharomyces</taxon>
    </lineage>
</organism>
<keyword evidence="3" id="KW-1185">Reference proteome</keyword>
<evidence type="ECO:0008006" key="4">
    <source>
        <dbReference type="Google" id="ProtNLM"/>
    </source>
</evidence>
<comment type="similarity">
    <text evidence="1">Belongs to the RCAN family.</text>
</comment>
<dbReference type="PANTHER" id="PTHR10300:SF14">
    <property type="entry name" value="PROTEIN SARAH"/>
    <property type="match status" value="1"/>
</dbReference>
<gene>
    <name evidence="2" type="primary">U6500K00730</name>
    <name evidence="2" type="ORF">SEUBUCD650_0K00730</name>
</gene>
<name>A0ABN8VCY6_SACEU</name>
<dbReference type="Pfam" id="PF04847">
    <property type="entry name" value="Calcipressin"/>
    <property type="match status" value="1"/>
</dbReference>
<reference evidence="2" key="1">
    <citation type="submission" date="2022-08" db="EMBL/GenBank/DDBJ databases">
        <authorList>
            <person name="Byrne P K."/>
        </authorList>
    </citation>
    <scope>NUCLEOTIDE SEQUENCE</scope>
    <source>
        <strain evidence="2">UCD650</strain>
    </source>
</reference>
<sequence length="245" mass="27602">MPSFKEVSISFMKKGKIKTGNKQIPKTEALMSKVVTDTVIITSGRCDVVDNDNVERIQGWLSKYILTKFQINEDEPLQLIVLKRFKRILLICPSHDLSQHVMAASHASEVEKLNFSYSLQDGYNNLAKEYLKVPESEKMFLISPPASPPPEFDFSKCEDAPQRHVQSHIQQQQQQRMKAGHLLPNNPDEDSNGTFTLLKSKVGAITINRCPTNEDCGNKRLVDHVKTALPPKSIFDSDDDEGTTC</sequence>
<dbReference type="EMBL" id="OX291501">
    <property type="protein sequence ID" value="CAI1534188.1"/>
    <property type="molecule type" value="Genomic_DNA"/>
</dbReference>
<accession>A0ABN8VCY6</accession>
<dbReference type="PIRSF" id="PIRSF007798">
    <property type="entry name" value="UCP007798"/>
    <property type="match status" value="1"/>
</dbReference>
<evidence type="ECO:0000313" key="2">
    <source>
        <dbReference type="EMBL" id="CAI1534188.1"/>
    </source>
</evidence>
<evidence type="ECO:0000313" key="3">
    <source>
        <dbReference type="Proteomes" id="UP001152964"/>
    </source>
</evidence>
<dbReference type="InterPro" id="IPR016523">
    <property type="entry name" value="Rcn1_fungi"/>
</dbReference>
<proteinExistence type="inferred from homology"/>
<protein>
    <recommendedName>
        <fullName evidence="4">RCN1-like protein</fullName>
    </recommendedName>
</protein>
<dbReference type="PANTHER" id="PTHR10300">
    <property type="entry name" value="CALCIPRESSIN"/>
    <property type="match status" value="1"/>
</dbReference>